<keyword evidence="5" id="KW-0540">Nuclease</keyword>
<dbReference type="EMBL" id="FQWY01000022">
    <property type="protein sequence ID" value="SHG99984.1"/>
    <property type="molecule type" value="Genomic_DNA"/>
</dbReference>
<proteinExistence type="inferred from homology"/>
<evidence type="ECO:0000256" key="3">
    <source>
        <dbReference type="ARBA" id="ARBA00013368"/>
    </source>
</evidence>
<dbReference type="SUPFAM" id="SSF52540">
    <property type="entry name" value="P-loop containing nucleoside triphosphate hydrolases"/>
    <property type="match status" value="1"/>
</dbReference>
<dbReference type="PANTHER" id="PTHR32114">
    <property type="entry name" value="ABC TRANSPORTER ABCH.3"/>
    <property type="match status" value="1"/>
</dbReference>
<name>A0A1M5PDX3_9FIRM</name>
<dbReference type="Gene3D" id="3.40.50.300">
    <property type="entry name" value="P-loop containing nucleotide triphosphate hydrolases"/>
    <property type="match status" value="1"/>
</dbReference>
<protein>
    <recommendedName>
        <fullName evidence="3">Nuclease SbcCD subunit C</fullName>
    </recommendedName>
</protein>
<dbReference type="RefSeq" id="WP_073092150.1">
    <property type="nucleotide sequence ID" value="NZ_FQWY01000022.1"/>
</dbReference>
<keyword evidence="5" id="KW-0378">Hydrolase</keyword>
<accession>A0A1M5PDX3</accession>
<comment type="subunit">
    <text evidence="2">Heterodimer of SbcC and SbcD.</text>
</comment>
<dbReference type="InterPro" id="IPR027417">
    <property type="entry name" value="P-loop_NTPase"/>
</dbReference>
<comment type="similarity">
    <text evidence="1">Belongs to the SMC family. SbcC subfamily.</text>
</comment>
<dbReference type="GO" id="GO:0004527">
    <property type="term" value="F:exonuclease activity"/>
    <property type="evidence" value="ECO:0007669"/>
    <property type="project" value="UniProtKB-KW"/>
</dbReference>
<gene>
    <name evidence="5" type="ORF">SAMN02745221_01445</name>
</gene>
<evidence type="ECO:0000256" key="2">
    <source>
        <dbReference type="ARBA" id="ARBA00011322"/>
    </source>
</evidence>
<evidence type="ECO:0000313" key="6">
    <source>
        <dbReference type="Proteomes" id="UP000242329"/>
    </source>
</evidence>
<organism evidence="5 6">
    <name type="scientific">Thermosyntropha lipolytica DSM 11003</name>
    <dbReference type="NCBI Taxonomy" id="1123382"/>
    <lineage>
        <taxon>Bacteria</taxon>
        <taxon>Bacillati</taxon>
        <taxon>Bacillota</taxon>
        <taxon>Clostridia</taxon>
        <taxon>Eubacteriales</taxon>
        <taxon>Syntrophomonadaceae</taxon>
        <taxon>Thermosyntropha</taxon>
    </lineage>
</organism>
<dbReference type="AlphaFoldDB" id="A0A1M5PDX3"/>
<evidence type="ECO:0000313" key="5">
    <source>
        <dbReference type="EMBL" id="SHG99984.1"/>
    </source>
</evidence>
<dbReference type="STRING" id="1123382.SAMN02745221_01445"/>
<feature type="coiled-coil region" evidence="4">
    <location>
        <begin position="362"/>
        <end position="396"/>
    </location>
</feature>
<evidence type="ECO:0000256" key="4">
    <source>
        <dbReference type="SAM" id="Coils"/>
    </source>
</evidence>
<keyword evidence="6" id="KW-1185">Reference proteome</keyword>
<dbReference type="GO" id="GO:0016887">
    <property type="term" value="F:ATP hydrolysis activity"/>
    <property type="evidence" value="ECO:0007669"/>
    <property type="project" value="InterPro"/>
</dbReference>
<dbReference type="GO" id="GO:0006302">
    <property type="term" value="P:double-strand break repair"/>
    <property type="evidence" value="ECO:0007669"/>
    <property type="project" value="InterPro"/>
</dbReference>
<sequence>MKYLKYLYIKNFQSHKDTVVEFSPGLNILVGESDQGKTAVIRALRWLYYNKSPKGDFIRIGEDYCSVTAELSDGTRVSRIKKGKKINRYEIKYPDGTNYVEDKVGNQVPERVQEILGNGRLYIDSDKYIDISIASQLEPPFLLTESDGDKAKIIGLIADLDIIDAAGRRLLLDINQANGRKKDLEEEIKNLNRELEAYDDLDYKKSILEKGQRLLNTIAQKEQLLTRLQEMKDRWIRLNQELAWINNKIEEMATIEQVEKYYRAIAEKKASINSLQELQERWAKINFAWKDCAEKLKKLEVLEELARQRERIEEVFKVLNNISNMENRKGELLVRLIQVDNTLEQMKNLEEAENIIASLWEKRNLGFELQKVKKEINDKEKRLEEIKEILEQTGALERGEKINQALALNLQKYYQLLDIKEACAQKEIEHAQILKRLKKLEENYTSLLNEYIAVLQEAGRCPTCNTRIDEFAIEQIKQSLNLV</sequence>
<feature type="coiled-coil region" evidence="4">
    <location>
        <begin position="167"/>
        <end position="241"/>
    </location>
</feature>
<dbReference type="Proteomes" id="UP000242329">
    <property type="component" value="Unassembled WGS sequence"/>
</dbReference>
<feature type="coiled-coil region" evidence="4">
    <location>
        <begin position="423"/>
        <end position="457"/>
    </location>
</feature>
<dbReference type="OrthoDB" id="267455at2"/>
<keyword evidence="5" id="KW-0269">Exonuclease</keyword>
<dbReference type="PANTHER" id="PTHR32114:SF2">
    <property type="entry name" value="ABC TRANSPORTER ABCH.3"/>
    <property type="match status" value="1"/>
</dbReference>
<reference evidence="6" key="1">
    <citation type="submission" date="2016-11" db="EMBL/GenBank/DDBJ databases">
        <authorList>
            <person name="Varghese N."/>
            <person name="Submissions S."/>
        </authorList>
    </citation>
    <scope>NUCLEOTIDE SEQUENCE [LARGE SCALE GENOMIC DNA]</scope>
    <source>
        <strain evidence="6">DSM 11003</strain>
    </source>
</reference>
<evidence type="ECO:0000256" key="1">
    <source>
        <dbReference type="ARBA" id="ARBA00006930"/>
    </source>
</evidence>
<keyword evidence="4" id="KW-0175">Coiled coil</keyword>